<evidence type="ECO:0008006" key="3">
    <source>
        <dbReference type="Google" id="ProtNLM"/>
    </source>
</evidence>
<organism evidence="1 2">
    <name type="scientific">Eumeta variegata</name>
    <name type="common">Bagworm moth</name>
    <name type="synonym">Eumeta japonica</name>
    <dbReference type="NCBI Taxonomy" id="151549"/>
    <lineage>
        <taxon>Eukaryota</taxon>
        <taxon>Metazoa</taxon>
        <taxon>Ecdysozoa</taxon>
        <taxon>Arthropoda</taxon>
        <taxon>Hexapoda</taxon>
        <taxon>Insecta</taxon>
        <taxon>Pterygota</taxon>
        <taxon>Neoptera</taxon>
        <taxon>Endopterygota</taxon>
        <taxon>Lepidoptera</taxon>
        <taxon>Glossata</taxon>
        <taxon>Ditrysia</taxon>
        <taxon>Tineoidea</taxon>
        <taxon>Psychidae</taxon>
        <taxon>Oiketicinae</taxon>
        <taxon>Eumeta</taxon>
    </lineage>
</organism>
<accession>A0A4C1XYN0</accession>
<dbReference type="Proteomes" id="UP000299102">
    <property type="component" value="Unassembled WGS sequence"/>
</dbReference>
<proteinExistence type="predicted"/>
<comment type="caution">
    <text evidence="1">The sequence shown here is derived from an EMBL/GenBank/DDBJ whole genome shotgun (WGS) entry which is preliminary data.</text>
</comment>
<keyword evidence="2" id="KW-1185">Reference proteome</keyword>
<sequence>MPNQLRLRGQAMEWKTCVRYLGVHIDLSPRIVPEVDYVIQMSRAVRAKLCSIFTFRLPIRTKIAIYKCCISFRLTHAAPTWYALCSELQRQCLQIQQNLLLCMIAGAGWFVKSEVIARDLKVETLEDFINMLARRTFNLADAALLYLTTWHHNAMQATAVKAISSKETCCPFLPMRTRCKA</sequence>
<reference evidence="1 2" key="1">
    <citation type="journal article" date="2019" name="Commun. Biol.">
        <title>The bagworm genome reveals a unique fibroin gene that provides high tensile strength.</title>
        <authorList>
            <person name="Kono N."/>
            <person name="Nakamura H."/>
            <person name="Ohtoshi R."/>
            <person name="Tomita M."/>
            <person name="Numata K."/>
            <person name="Arakawa K."/>
        </authorList>
    </citation>
    <scope>NUCLEOTIDE SEQUENCE [LARGE SCALE GENOMIC DNA]</scope>
</reference>
<evidence type="ECO:0000313" key="1">
    <source>
        <dbReference type="EMBL" id="GBP68330.1"/>
    </source>
</evidence>
<name>A0A4C1XYN0_EUMVA</name>
<dbReference type="OrthoDB" id="412981at2759"/>
<dbReference type="EMBL" id="BGZK01001008">
    <property type="protein sequence ID" value="GBP68330.1"/>
    <property type="molecule type" value="Genomic_DNA"/>
</dbReference>
<gene>
    <name evidence="1" type="ORF">EVAR_31320_1</name>
</gene>
<dbReference type="AlphaFoldDB" id="A0A4C1XYN0"/>
<protein>
    <recommendedName>
        <fullName evidence="3">RNA-directed DNA polymerase from mobile element jockey</fullName>
    </recommendedName>
</protein>
<evidence type="ECO:0000313" key="2">
    <source>
        <dbReference type="Proteomes" id="UP000299102"/>
    </source>
</evidence>